<dbReference type="PANTHER" id="PTHR30501:SF2">
    <property type="entry name" value="UPF0597 PROTEIN YHAM"/>
    <property type="match status" value="1"/>
</dbReference>
<protein>
    <recommendedName>
        <fullName evidence="1">UPF0597 protein PSM36_3382</fullName>
    </recommendedName>
</protein>
<keyword evidence="4" id="KW-1185">Reference proteome</keyword>
<dbReference type="Pfam" id="PF03313">
    <property type="entry name" value="SDH_alpha"/>
    <property type="match status" value="1"/>
</dbReference>
<dbReference type="InterPro" id="IPR021144">
    <property type="entry name" value="UPF0597"/>
</dbReference>
<evidence type="ECO:0000313" key="4">
    <source>
        <dbReference type="Proteomes" id="UP000187464"/>
    </source>
</evidence>
<feature type="domain" description="Serine dehydratase-like alpha subunit" evidence="2">
    <location>
        <begin position="87"/>
        <end position="422"/>
    </location>
</feature>
<reference evidence="4" key="1">
    <citation type="submission" date="2016-08" db="EMBL/GenBank/DDBJ databases">
        <authorList>
            <person name="Wibberg D."/>
        </authorList>
    </citation>
    <scope>NUCLEOTIDE SEQUENCE [LARGE SCALE GENOMIC DNA]</scope>
</reference>
<dbReference type="STRING" id="1642647.PSM36_3382"/>
<dbReference type="AlphaFoldDB" id="A0A1R3TC28"/>
<gene>
    <name evidence="3" type="ORF">PSM36_3382</name>
</gene>
<dbReference type="GO" id="GO:0080146">
    <property type="term" value="F:L-cysteine desulfhydrase activity"/>
    <property type="evidence" value="ECO:0007669"/>
    <property type="project" value="TreeGrafter"/>
</dbReference>
<evidence type="ECO:0000313" key="3">
    <source>
        <dbReference type="EMBL" id="SCD22167.1"/>
    </source>
</evidence>
<dbReference type="EMBL" id="LT605205">
    <property type="protein sequence ID" value="SCD22167.1"/>
    <property type="molecule type" value="Genomic_DNA"/>
</dbReference>
<accession>A0A1R3TC28</accession>
<dbReference type="PIRSF" id="PIRSF006054">
    <property type="entry name" value="UCP006054"/>
    <property type="match status" value="1"/>
</dbReference>
<dbReference type="KEGG" id="psac:PSM36_3382"/>
<dbReference type="InterPro" id="IPR005130">
    <property type="entry name" value="Ser_deHydtase-like_asu"/>
</dbReference>
<name>A0A1R3TC28_9BACT</name>
<proteinExistence type="inferred from homology"/>
<dbReference type="HAMAP" id="MF_01845">
    <property type="entry name" value="UPF0597"/>
    <property type="match status" value="1"/>
</dbReference>
<evidence type="ECO:0000256" key="1">
    <source>
        <dbReference type="HAMAP-Rule" id="MF_01845"/>
    </source>
</evidence>
<dbReference type="Proteomes" id="UP000187464">
    <property type="component" value="Chromosome I"/>
</dbReference>
<dbReference type="PANTHER" id="PTHR30501">
    <property type="entry name" value="UPF0597 PROTEIN YHAM"/>
    <property type="match status" value="1"/>
</dbReference>
<dbReference type="RefSeq" id="WP_076931854.1">
    <property type="nucleotide sequence ID" value="NZ_LT605205.1"/>
</dbReference>
<dbReference type="GO" id="GO:0019450">
    <property type="term" value="P:L-cysteine catabolic process to pyruvate"/>
    <property type="evidence" value="ECO:0007669"/>
    <property type="project" value="TreeGrafter"/>
</dbReference>
<sequence>MLSTDKRTRIHLLMQQEIIPSIGCTEPVAVALCTAKASSTLGIKVEKVEAFLSANVLKNALGVGIPGTGMTGLPIAIALGALIGKPEEGLELLKHVTSEEVEQGKCFIKEGRIEIRQQTGITDKLYIRIRCSGGGESAVTVISGNHNYFSYIEKNGEVLLDRSASTSKEDQTENNLPLNFRTVYEYAVESPLEELSFILEAAQMNRKASVEAMLHNYGHNVAGSLKNRNGLHIFGDNLHTRMVISTAGACDMRMDGGLIPVMSNSGSGNQGIAATMPVLIYAENESCSDEQLIRALTLSSLLIIYIKQQLGRLSALCGCVVASTGSSCGITYLMGGNYEQIVYAAKNMIANITGMICDGAKPGCALKIASGVSTAALSAVIAMENEVVTSQEGIVDEDIDRTIENLARIGNSGMQETDKLVLDIMTKK</sequence>
<evidence type="ECO:0000259" key="2">
    <source>
        <dbReference type="Pfam" id="PF03313"/>
    </source>
</evidence>
<organism evidence="3 4">
    <name type="scientific">Proteiniphilum saccharofermentans</name>
    <dbReference type="NCBI Taxonomy" id="1642647"/>
    <lineage>
        <taxon>Bacteria</taxon>
        <taxon>Pseudomonadati</taxon>
        <taxon>Bacteroidota</taxon>
        <taxon>Bacteroidia</taxon>
        <taxon>Bacteroidales</taxon>
        <taxon>Dysgonomonadaceae</taxon>
        <taxon>Proteiniphilum</taxon>
    </lineage>
</organism>
<comment type="similarity">
    <text evidence="1">Belongs to the UPF0597 family.</text>
</comment>